<organism evidence="1 2">
    <name type="scientific">Sclerotinia nivalis</name>
    <dbReference type="NCBI Taxonomy" id="352851"/>
    <lineage>
        <taxon>Eukaryota</taxon>
        <taxon>Fungi</taxon>
        <taxon>Dikarya</taxon>
        <taxon>Ascomycota</taxon>
        <taxon>Pezizomycotina</taxon>
        <taxon>Leotiomycetes</taxon>
        <taxon>Helotiales</taxon>
        <taxon>Sclerotiniaceae</taxon>
        <taxon>Sclerotinia</taxon>
    </lineage>
</organism>
<protein>
    <submittedName>
        <fullName evidence="1">Uncharacterized protein</fullName>
    </submittedName>
</protein>
<name>A0A9X0ATX0_9HELO</name>
<sequence>MNKNESLTCPGTVVQLTFFAPMKVILRARMDATPSVDLHVASIVKQHKECQSDTTSLGPTIALVTLSHQSRFKEVLGLILSKF</sequence>
<proteinExistence type="predicted"/>
<dbReference type="AlphaFoldDB" id="A0A9X0ATX0"/>
<keyword evidence="2" id="KW-1185">Reference proteome</keyword>
<comment type="caution">
    <text evidence="1">The sequence shown here is derived from an EMBL/GenBank/DDBJ whole genome shotgun (WGS) entry which is preliminary data.</text>
</comment>
<gene>
    <name evidence="1" type="ORF">OCU04_002582</name>
</gene>
<reference evidence="1" key="1">
    <citation type="submission" date="2022-11" db="EMBL/GenBank/DDBJ databases">
        <title>Genome Resource of Sclerotinia nivalis Strain SnTB1, a Plant Pathogen Isolated from American Ginseng.</title>
        <authorList>
            <person name="Fan S."/>
        </authorList>
    </citation>
    <scope>NUCLEOTIDE SEQUENCE</scope>
    <source>
        <strain evidence="1">SnTB1</strain>
    </source>
</reference>
<accession>A0A9X0ATX0</accession>
<dbReference type="Proteomes" id="UP001152300">
    <property type="component" value="Unassembled WGS sequence"/>
</dbReference>
<evidence type="ECO:0000313" key="1">
    <source>
        <dbReference type="EMBL" id="KAJ8068901.1"/>
    </source>
</evidence>
<evidence type="ECO:0000313" key="2">
    <source>
        <dbReference type="Proteomes" id="UP001152300"/>
    </source>
</evidence>
<dbReference type="EMBL" id="JAPEIS010000002">
    <property type="protein sequence ID" value="KAJ8068901.1"/>
    <property type="molecule type" value="Genomic_DNA"/>
</dbReference>